<reference evidence="2 3" key="1">
    <citation type="submission" date="2013-03" db="EMBL/GenBank/DDBJ databases">
        <authorList>
            <person name="Warren W."/>
            <person name="Wilson R.K."/>
        </authorList>
    </citation>
    <scope>NUCLEOTIDE SEQUENCE</scope>
</reference>
<feature type="signal peptide" evidence="1">
    <location>
        <begin position="1"/>
        <end position="20"/>
    </location>
</feature>
<dbReference type="Proteomes" id="UP000233100">
    <property type="component" value="Chromosome X"/>
</dbReference>
<organism evidence="2 3">
    <name type="scientific">Macaca fascicularis</name>
    <name type="common">Crab-eating macaque</name>
    <name type="synonym">Cynomolgus monkey</name>
    <dbReference type="NCBI Taxonomy" id="9541"/>
    <lineage>
        <taxon>Eukaryota</taxon>
        <taxon>Metazoa</taxon>
        <taxon>Chordata</taxon>
        <taxon>Craniata</taxon>
        <taxon>Vertebrata</taxon>
        <taxon>Euteleostomi</taxon>
        <taxon>Mammalia</taxon>
        <taxon>Eutheria</taxon>
        <taxon>Euarchontoglires</taxon>
        <taxon>Primates</taxon>
        <taxon>Haplorrhini</taxon>
        <taxon>Catarrhini</taxon>
        <taxon>Cercopithecidae</taxon>
        <taxon>Cercopithecinae</taxon>
        <taxon>Macaca</taxon>
    </lineage>
</organism>
<sequence length="178" mass="19142">QILLFLLIPFFFFFLRLSLTRSPRLECNGVISAHCNLRLLGSSNSPASASQSAGITGVCHSAWLGLARWLGPPAVGTAGARQHAQLIFVFSVETGFCRFGHAGLELISGDPPASASQSAGKYRCEPPHLVSLFHFKVPLDSKQLNSCCLELYDPSVLNLNSYTALGCNPSALTMESFP</sequence>
<protein>
    <submittedName>
        <fullName evidence="2">Uncharacterized protein</fullName>
    </submittedName>
</protein>
<dbReference type="PANTHER" id="PTHR12138:SF162">
    <property type="entry name" value="CHROMOSOME UNDETERMINED SCAFFOLD_275, WHOLE GENOME SHOTGUN SEQUENCE"/>
    <property type="match status" value="1"/>
</dbReference>
<reference evidence="2" key="2">
    <citation type="submission" date="2025-08" db="UniProtKB">
        <authorList>
            <consortium name="Ensembl"/>
        </authorList>
    </citation>
    <scope>IDENTIFICATION</scope>
</reference>
<dbReference type="PANTHER" id="PTHR12138">
    <property type="entry name" value="PRIMATE-EXPANDED PROTEIN FAMILY"/>
    <property type="match status" value="1"/>
</dbReference>
<feature type="chain" id="PRO_5030759564" evidence="1">
    <location>
        <begin position="21"/>
        <end position="178"/>
    </location>
</feature>
<evidence type="ECO:0000313" key="3">
    <source>
        <dbReference type="Proteomes" id="UP000233100"/>
    </source>
</evidence>
<dbReference type="GeneTree" id="ENSGT01150000286943"/>
<reference evidence="2" key="3">
    <citation type="submission" date="2025-09" db="UniProtKB">
        <authorList>
            <consortium name="Ensembl"/>
        </authorList>
    </citation>
    <scope>IDENTIFICATION</scope>
</reference>
<evidence type="ECO:0000313" key="2">
    <source>
        <dbReference type="Ensembl" id="ENSMFAP00000052180.1"/>
    </source>
</evidence>
<keyword evidence="1" id="KW-0732">Signal</keyword>
<name>A0A7N9IC89_MACFA</name>
<dbReference type="Ensembl" id="ENSMFAT00000083846.1">
    <property type="protein sequence ID" value="ENSMFAP00000052180.1"/>
    <property type="gene ID" value="ENSMFAG00000048422.1"/>
</dbReference>
<proteinExistence type="predicted"/>
<keyword evidence="3" id="KW-1185">Reference proteome</keyword>
<accession>A0A7N9IC89</accession>
<dbReference type="AlphaFoldDB" id="A0A7N9IC89"/>
<dbReference type="PRINTS" id="PR02045">
    <property type="entry name" value="F138DOMAIN"/>
</dbReference>
<evidence type="ECO:0000256" key="1">
    <source>
        <dbReference type="SAM" id="SignalP"/>
    </source>
</evidence>